<proteinExistence type="inferred from homology"/>
<comment type="subunit">
    <text evidence="6">Homodecamer.</text>
</comment>
<organism evidence="7 8">
    <name type="scientific">Limosilactobacillus antri DSM 16041</name>
    <dbReference type="NCBI Taxonomy" id="525309"/>
    <lineage>
        <taxon>Bacteria</taxon>
        <taxon>Bacillati</taxon>
        <taxon>Bacillota</taxon>
        <taxon>Bacilli</taxon>
        <taxon>Lactobacillales</taxon>
        <taxon>Lactobacillaceae</taxon>
        <taxon>Limosilactobacillus</taxon>
    </lineage>
</organism>
<dbReference type="PANTHER" id="PTHR37831">
    <property type="entry name" value="D-RIBOSE PYRANASE"/>
    <property type="match status" value="1"/>
</dbReference>
<evidence type="ECO:0000256" key="2">
    <source>
        <dbReference type="ARBA" id="ARBA00012862"/>
    </source>
</evidence>
<keyword evidence="8" id="KW-1185">Reference proteome</keyword>
<feature type="active site" description="Proton donor" evidence="6">
    <location>
        <position position="21"/>
    </location>
</feature>
<comment type="function">
    <text evidence="6">Catalyzes the interconversion of beta-pyran and beta-furan forms of D-ribose.</text>
</comment>
<accession>A0ABR5P129</accession>
<dbReference type="NCBIfam" id="NF008761">
    <property type="entry name" value="PRK11797.1"/>
    <property type="match status" value="1"/>
</dbReference>
<feature type="binding site" evidence="6">
    <location>
        <begin position="121"/>
        <end position="123"/>
    </location>
    <ligand>
        <name>substrate</name>
    </ligand>
</feature>
<reference evidence="7 8" key="1">
    <citation type="journal article" date="2015" name="Genome Announc.">
        <title>Expanding the biotechnology potential of lactobacilli through comparative genomics of 213 strains and associated genera.</title>
        <authorList>
            <person name="Sun Z."/>
            <person name="Harris H.M."/>
            <person name="McCann A."/>
            <person name="Guo C."/>
            <person name="Argimon S."/>
            <person name="Zhang W."/>
            <person name="Yang X."/>
            <person name="Jeffery I.B."/>
            <person name="Cooney J.C."/>
            <person name="Kagawa T.F."/>
            <person name="Liu W."/>
            <person name="Song Y."/>
            <person name="Salvetti E."/>
            <person name="Wrobel A."/>
            <person name="Rasinkangas P."/>
            <person name="Parkhill J."/>
            <person name="Rea M.C."/>
            <person name="O'Sullivan O."/>
            <person name="Ritari J."/>
            <person name="Douillard F.P."/>
            <person name="Paul Ross R."/>
            <person name="Yang R."/>
            <person name="Briner A.E."/>
            <person name="Felis G.E."/>
            <person name="de Vos W.M."/>
            <person name="Barrangou R."/>
            <person name="Klaenhammer T.R."/>
            <person name="Caufield P.W."/>
            <person name="Cui Y."/>
            <person name="Zhang H."/>
            <person name="O'Toole P.W."/>
        </authorList>
    </citation>
    <scope>NUCLEOTIDE SEQUENCE [LARGE SCALE GENOMIC DNA]</scope>
    <source>
        <strain evidence="7 8">DSM 16041</strain>
    </source>
</reference>
<dbReference type="InterPro" id="IPR023064">
    <property type="entry name" value="D-ribose_pyranase"/>
</dbReference>
<feature type="binding site" evidence="6">
    <location>
        <position position="99"/>
    </location>
    <ligand>
        <name>substrate</name>
    </ligand>
</feature>
<dbReference type="Pfam" id="PF05025">
    <property type="entry name" value="RbsD_FucU"/>
    <property type="match status" value="1"/>
</dbReference>
<keyword evidence="5 6" id="KW-0119">Carbohydrate metabolism</keyword>
<comment type="caution">
    <text evidence="7">The sequence shown here is derived from an EMBL/GenBank/DDBJ whole genome shotgun (WGS) entry which is preliminary data.</text>
</comment>
<dbReference type="InterPro" id="IPR023750">
    <property type="entry name" value="RbsD-like_sf"/>
</dbReference>
<dbReference type="EMBL" id="AZDK01000005">
    <property type="protein sequence ID" value="KRK60281.1"/>
    <property type="molecule type" value="Genomic_DNA"/>
</dbReference>
<comment type="similarity">
    <text evidence="6">Belongs to the RbsD / FucU family. RbsD subfamily.</text>
</comment>
<dbReference type="Proteomes" id="UP000051883">
    <property type="component" value="Unassembled WGS sequence"/>
</dbReference>
<gene>
    <name evidence="6" type="primary">rbsD</name>
    <name evidence="7" type="ORF">FC31_GL001665</name>
</gene>
<protein>
    <recommendedName>
        <fullName evidence="2 6">D-ribose pyranase</fullName>
        <ecNumber evidence="2 6">5.4.99.62</ecNumber>
    </recommendedName>
</protein>
<evidence type="ECO:0000256" key="4">
    <source>
        <dbReference type="ARBA" id="ARBA00023235"/>
    </source>
</evidence>
<evidence type="ECO:0000256" key="5">
    <source>
        <dbReference type="ARBA" id="ARBA00023277"/>
    </source>
</evidence>
<evidence type="ECO:0000313" key="8">
    <source>
        <dbReference type="Proteomes" id="UP000051883"/>
    </source>
</evidence>
<comment type="pathway">
    <text evidence="6">Carbohydrate metabolism; D-ribose degradation; D-ribose 5-phosphate from beta-D-ribopyranose: step 1/2.</text>
</comment>
<keyword evidence="3 6" id="KW-0963">Cytoplasm</keyword>
<comment type="subcellular location">
    <subcellularLocation>
        <location evidence="6">Cytoplasm</location>
    </subcellularLocation>
</comment>
<evidence type="ECO:0000256" key="3">
    <source>
        <dbReference type="ARBA" id="ARBA00022490"/>
    </source>
</evidence>
<evidence type="ECO:0000313" key="7">
    <source>
        <dbReference type="EMBL" id="KRK60281.1"/>
    </source>
</evidence>
<name>A0ABR5P129_9LACO</name>
<dbReference type="HAMAP" id="MF_01661">
    <property type="entry name" value="D_rib_pyranase"/>
    <property type="match status" value="1"/>
</dbReference>
<dbReference type="Gene3D" id="3.40.1650.10">
    <property type="entry name" value="RbsD-like domain"/>
    <property type="match status" value="1"/>
</dbReference>
<dbReference type="SUPFAM" id="SSF102546">
    <property type="entry name" value="RbsD-like"/>
    <property type="match status" value="1"/>
</dbReference>
<evidence type="ECO:0000256" key="6">
    <source>
        <dbReference type="HAMAP-Rule" id="MF_01661"/>
    </source>
</evidence>
<dbReference type="PANTHER" id="PTHR37831:SF1">
    <property type="entry name" value="D-RIBOSE PYRANASE"/>
    <property type="match status" value="1"/>
</dbReference>
<keyword evidence="4 6" id="KW-0413">Isomerase</keyword>
<dbReference type="EC" id="5.4.99.62" evidence="2 6"/>
<evidence type="ECO:0000256" key="1">
    <source>
        <dbReference type="ARBA" id="ARBA00000223"/>
    </source>
</evidence>
<comment type="catalytic activity">
    <reaction evidence="1 6">
        <text>beta-D-ribopyranose = beta-D-ribofuranose</text>
        <dbReference type="Rhea" id="RHEA:25432"/>
        <dbReference type="ChEBI" id="CHEBI:27476"/>
        <dbReference type="ChEBI" id="CHEBI:47002"/>
        <dbReference type="EC" id="5.4.99.62"/>
    </reaction>
</comment>
<sequence length="132" mass="14634">MMKKTGILNSEVAAMVAGMGHMDWLSIGDAGMPVPADTKKIDLCVDKELPSFMDVLQNVLKELKVQKIYLADEIKDQNPQQLENIKAALPDVEIAFMPHSELKKSLSKTHAFIRTGEMTPYSNIILESGVTF</sequence>
<feature type="binding site" evidence="6">
    <location>
        <position position="29"/>
    </location>
    <ligand>
        <name>substrate</name>
    </ligand>
</feature>
<dbReference type="InterPro" id="IPR007721">
    <property type="entry name" value="RbsD_FucU"/>
</dbReference>